<feature type="region of interest" description="Disordered" evidence="1">
    <location>
        <begin position="128"/>
        <end position="157"/>
    </location>
</feature>
<name>A0A6H5HH31_9HEMI</name>
<evidence type="ECO:0000313" key="3">
    <source>
        <dbReference type="Proteomes" id="UP000479000"/>
    </source>
</evidence>
<dbReference type="Proteomes" id="UP000479000">
    <property type="component" value="Unassembled WGS sequence"/>
</dbReference>
<dbReference type="EMBL" id="CADCXU010030182">
    <property type="protein sequence ID" value="CAB0016252.1"/>
    <property type="molecule type" value="Genomic_DNA"/>
</dbReference>
<organism evidence="2 3">
    <name type="scientific">Nesidiocoris tenuis</name>
    <dbReference type="NCBI Taxonomy" id="355587"/>
    <lineage>
        <taxon>Eukaryota</taxon>
        <taxon>Metazoa</taxon>
        <taxon>Ecdysozoa</taxon>
        <taxon>Arthropoda</taxon>
        <taxon>Hexapoda</taxon>
        <taxon>Insecta</taxon>
        <taxon>Pterygota</taxon>
        <taxon>Neoptera</taxon>
        <taxon>Paraneoptera</taxon>
        <taxon>Hemiptera</taxon>
        <taxon>Heteroptera</taxon>
        <taxon>Panheteroptera</taxon>
        <taxon>Cimicomorpha</taxon>
        <taxon>Miridae</taxon>
        <taxon>Dicyphina</taxon>
        <taxon>Nesidiocoris</taxon>
    </lineage>
</organism>
<keyword evidence="3" id="KW-1185">Reference proteome</keyword>
<evidence type="ECO:0000313" key="2">
    <source>
        <dbReference type="EMBL" id="CAB0016252.1"/>
    </source>
</evidence>
<sequence length="157" mass="18127">MFMRFVLGTGRATCIGLACERDWRRWQGLQSVNANEEFALKRLIRLFLKIGPTMNYSSLKNWIFLSNFFTYQHWKKPADSNNENAGAITFITYCKNSAQKCGAQFEIFVEHFDSEPAKSRMFKIQNIRGGEKNGNDHGDLETPKKFDGFNFESTSTK</sequence>
<dbReference type="AlphaFoldDB" id="A0A6H5HH31"/>
<feature type="compositionally biased region" description="Basic and acidic residues" evidence="1">
    <location>
        <begin position="129"/>
        <end position="147"/>
    </location>
</feature>
<protein>
    <submittedName>
        <fullName evidence="2">Uncharacterized protein</fullName>
    </submittedName>
</protein>
<proteinExistence type="predicted"/>
<gene>
    <name evidence="2" type="ORF">NTEN_LOCUS20490</name>
</gene>
<evidence type="ECO:0000256" key="1">
    <source>
        <dbReference type="SAM" id="MobiDB-lite"/>
    </source>
</evidence>
<reference evidence="2 3" key="1">
    <citation type="submission" date="2020-02" db="EMBL/GenBank/DDBJ databases">
        <authorList>
            <person name="Ferguson B K."/>
        </authorList>
    </citation>
    <scope>NUCLEOTIDE SEQUENCE [LARGE SCALE GENOMIC DNA]</scope>
</reference>
<accession>A0A6H5HH31</accession>